<evidence type="ECO:0000313" key="3">
    <source>
        <dbReference type="Proteomes" id="UP001390339"/>
    </source>
</evidence>
<evidence type="ECO:0000313" key="2">
    <source>
        <dbReference type="EMBL" id="KAK8862718.1"/>
    </source>
</evidence>
<name>A0ABR2II18_9PEZI</name>
<comment type="caution">
    <text evidence="2">The sequence shown here is derived from an EMBL/GenBank/DDBJ whole genome shotgun (WGS) entry which is preliminary data.</text>
</comment>
<gene>
    <name evidence="2" type="ORF">PGQ11_008953</name>
</gene>
<feature type="region of interest" description="Disordered" evidence="1">
    <location>
        <begin position="147"/>
        <end position="172"/>
    </location>
</feature>
<organism evidence="2 3">
    <name type="scientific">Apiospora arundinis</name>
    <dbReference type="NCBI Taxonomy" id="335852"/>
    <lineage>
        <taxon>Eukaryota</taxon>
        <taxon>Fungi</taxon>
        <taxon>Dikarya</taxon>
        <taxon>Ascomycota</taxon>
        <taxon>Pezizomycotina</taxon>
        <taxon>Sordariomycetes</taxon>
        <taxon>Xylariomycetidae</taxon>
        <taxon>Amphisphaeriales</taxon>
        <taxon>Apiosporaceae</taxon>
        <taxon>Apiospora</taxon>
    </lineage>
</organism>
<feature type="compositionally biased region" description="Low complexity" evidence="1">
    <location>
        <begin position="299"/>
        <end position="309"/>
    </location>
</feature>
<accession>A0ABR2II18</accession>
<feature type="compositionally biased region" description="Acidic residues" evidence="1">
    <location>
        <begin position="329"/>
        <end position="338"/>
    </location>
</feature>
<protein>
    <submittedName>
        <fullName evidence="2">Uncharacterized protein</fullName>
    </submittedName>
</protein>
<proteinExistence type="predicted"/>
<dbReference type="Proteomes" id="UP001390339">
    <property type="component" value="Unassembled WGS sequence"/>
</dbReference>
<feature type="compositionally biased region" description="Basic residues" evidence="1">
    <location>
        <begin position="310"/>
        <end position="324"/>
    </location>
</feature>
<reference evidence="2 3" key="1">
    <citation type="journal article" date="2024" name="IMA Fungus">
        <title>Apiospora arundinis, a panoply of carbohydrate-active enzymes and secondary metabolites.</title>
        <authorList>
            <person name="Sorensen T."/>
            <person name="Petersen C."/>
            <person name="Muurmann A.T."/>
            <person name="Christiansen J.V."/>
            <person name="Brundto M.L."/>
            <person name="Overgaard C.K."/>
            <person name="Boysen A.T."/>
            <person name="Wollenberg R.D."/>
            <person name="Larsen T.O."/>
            <person name="Sorensen J.L."/>
            <person name="Nielsen K.L."/>
            <person name="Sondergaard T.E."/>
        </authorList>
    </citation>
    <scope>NUCLEOTIDE SEQUENCE [LARGE SCALE GENOMIC DNA]</scope>
    <source>
        <strain evidence="2 3">AAU 773</strain>
    </source>
</reference>
<feature type="compositionally biased region" description="Pro residues" evidence="1">
    <location>
        <begin position="149"/>
        <end position="158"/>
    </location>
</feature>
<keyword evidence="3" id="KW-1185">Reference proteome</keyword>
<sequence length="457" mass="50128">MCFLWPCPKCFKAARKRYKKGKLEQPLQKNERNKNETHDNKSHDLVQLKNMDHYFNAYQRHHHPPPPIMRPVPDGKIDDCGCPECQQDNRKQSRRSFTVPGSVNYVLANFGGGPAPPPPEFHHNHHHLHGAVGVVPPPVVGMPARFAHPHPPPPPPGAPAHQQHARPPFHHPAAMNEMPNIYICPSGVSELSFAVVDHTIGSPWPPLFYMATLPETAKISDLVARLAPAGSGKTLLARTPKDKGFKCFNASTAASVKSLERRTCQLEVYWDKDATVVAAAAAGGNNKAEYEEEEKPRVTSASTDSTTQTTRKKVPNKGKGKGKKAAQVSEDDDDDDGNNEGKEDEPFPAQEEEDSQRSSADDGGSDGGDDPDDETIDESLHSTSLAFGDSVDLTCGTCMHRNNNNNHDNGEGPGGPTQPRPGGRKVPIIRDNDDSEELRPQAQIYLGTPLEERRFYS</sequence>
<feature type="compositionally biased region" description="Acidic residues" evidence="1">
    <location>
        <begin position="363"/>
        <end position="377"/>
    </location>
</feature>
<feature type="region of interest" description="Disordered" evidence="1">
    <location>
        <begin position="285"/>
        <end position="457"/>
    </location>
</feature>
<feature type="region of interest" description="Disordered" evidence="1">
    <location>
        <begin position="21"/>
        <end position="41"/>
    </location>
</feature>
<dbReference type="EMBL" id="JAPCWZ010000005">
    <property type="protein sequence ID" value="KAK8862718.1"/>
    <property type="molecule type" value="Genomic_DNA"/>
</dbReference>
<evidence type="ECO:0000256" key="1">
    <source>
        <dbReference type="SAM" id="MobiDB-lite"/>
    </source>
</evidence>
<feature type="compositionally biased region" description="Basic and acidic residues" evidence="1">
    <location>
        <begin position="29"/>
        <end position="41"/>
    </location>
</feature>